<evidence type="ECO:0000313" key="2">
    <source>
        <dbReference type="Proteomes" id="UP001159363"/>
    </source>
</evidence>
<organism evidence="1 2">
    <name type="scientific">Dryococelus australis</name>
    <dbReference type="NCBI Taxonomy" id="614101"/>
    <lineage>
        <taxon>Eukaryota</taxon>
        <taxon>Metazoa</taxon>
        <taxon>Ecdysozoa</taxon>
        <taxon>Arthropoda</taxon>
        <taxon>Hexapoda</taxon>
        <taxon>Insecta</taxon>
        <taxon>Pterygota</taxon>
        <taxon>Neoptera</taxon>
        <taxon>Polyneoptera</taxon>
        <taxon>Phasmatodea</taxon>
        <taxon>Verophasmatodea</taxon>
        <taxon>Anareolatae</taxon>
        <taxon>Phasmatidae</taxon>
        <taxon>Eurycanthinae</taxon>
        <taxon>Dryococelus</taxon>
    </lineage>
</organism>
<comment type="caution">
    <text evidence="1">The sequence shown here is derived from an EMBL/GenBank/DDBJ whole genome shotgun (WGS) entry which is preliminary data.</text>
</comment>
<proteinExistence type="predicted"/>
<evidence type="ECO:0000313" key="1">
    <source>
        <dbReference type="EMBL" id="KAJ8883261.1"/>
    </source>
</evidence>
<dbReference type="Gene3D" id="1.10.10.1070">
    <property type="entry name" value="Zinc finger, BED domain-containing"/>
    <property type="match status" value="1"/>
</dbReference>
<dbReference type="InterPro" id="IPR052865">
    <property type="entry name" value="Zinc_finger_BED"/>
</dbReference>
<name>A0ABQ9HG20_9NEOP</name>
<sequence>MEQISVQLVNYQLSHVTLFWETCRMFSIIGYQEDICETFKKHTPLPSSHKQAKEITFSIAKMICTDFVPFSFVESEGFSKLIKYLEPRYSIPQRTKFSKETIPGLQNGYHSAIPTIQHKTFVISSKQASNIGKSDNAANMIRAGDLFQDSSIGCVAHTLQLVLKDSVLNDKSVSNVCGKVRSVVCHFKHSSANKLLTDF</sequence>
<dbReference type="PANTHER" id="PTHR47241:SF1">
    <property type="entry name" value="BED-TYPE DOMAIN-CONTAINING PROTEIN"/>
    <property type="match status" value="1"/>
</dbReference>
<dbReference type="EMBL" id="JARBHB010000005">
    <property type="protein sequence ID" value="KAJ8883261.1"/>
    <property type="molecule type" value="Genomic_DNA"/>
</dbReference>
<dbReference type="SUPFAM" id="SSF53098">
    <property type="entry name" value="Ribonuclease H-like"/>
    <property type="match status" value="1"/>
</dbReference>
<protein>
    <submittedName>
        <fullName evidence="1">Uncharacterized protein</fullName>
    </submittedName>
</protein>
<gene>
    <name evidence="1" type="ORF">PR048_015103</name>
</gene>
<dbReference type="InterPro" id="IPR012337">
    <property type="entry name" value="RNaseH-like_sf"/>
</dbReference>
<dbReference type="PANTHER" id="PTHR47241">
    <property type="entry name" value="FINGER PROTEIN, PUTATIVE-RELATED"/>
    <property type="match status" value="1"/>
</dbReference>
<reference evidence="1 2" key="1">
    <citation type="submission" date="2023-02" db="EMBL/GenBank/DDBJ databases">
        <title>LHISI_Scaffold_Assembly.</title>
        <authorList>
            <person name="Stuart O.P."/>
            <person name="Cleave R."/>
            <person name="Magrath M.J.L."/>
            <person name="Mikheyev A.S."/>
        </authorList>
    </citation>
    <scope>NUCLEOTIDE SEQUENCE [LARGE SCALE GENOMIC DNA]</scope>
    <source>
        <strain evidence="1">Daus_M_001</strain>
        <tissue evidence="1">Leg muscle</tissue>
    </source>
</reference>
<accession>A0ABQ9HG20</accession>
<keyword evidence="2" id="KW-1185">Reference proteome</keyword>
<dbReference type="SUPFAM" id="SSF140996">
    <property type="entry name" value="Hermes dimerisation domain"/>
    <property type="match status" value="1"/>
</dbReference>
<dbReference type="Proteomes" id="UP001159363">
    <property type="component" value="Chromosome 4"/>
</dbReference>